<organism evidence="2 3">
    <name type="scientific">Seminavis robusta</name>
    <dbReference type="NCBI Taxonomy" id="568900"/>
    <lineage>
        <taxon>Eukaryota</taxon>
        <taxon>Sar</taxon>
        <taxon>Stramenopiles</taxon>
        <taxon>Ochrophyta</taxon>
        <taxon>Bacillariophyta</taxon>
        <taxon>Bacillariophyceae</taxon>
        <taxon>Bacillariophycidae</taxon>
        <taxon>Naviculales</taxon>
        <taxon>Naviculaceae</taxon>
        <taxon>Seminavis</taxon>
    </lineage>
</organism>
<dbReference type="SUPFAM" id="SSF53448">
    <property type="entry name" value="Nucleotide-diphospho-sugar transferases"/>
    <property type="match status" value="1"/>
</dbReference>
<protein>
    <submittedName>
        <fullName evidence="2">Glycosyltransferase (GlcNAc)</fullName>
    </submittedName>
</protein>
<dbReference type="Pfam" id="PF11397">
    <property type="entry name" value="GlcNAc"/>
    <property type="match status" value="1"/>
</dbReference>
<feature type="transmembrane region" description="Helical" evidence="1">
    <location>
        <begin position="18"/>
        <end position="36"/>
    </location>
</feature>
<evidence type="ECO:0000313" key="3">
    <source>
        <dbReference type="Proteomes" id="UP001153069"/>
    </source>
</evidence>
<evidence type="ECO:0000256" key="1">
    <source>
        <dbReference type="SAM" id="Phobius"/>
    </source>
</evidence>
<dbReference type="Proteomes" id="UP001153069">
    <property type="component" value="Unassembled WGS sequence"/>
</dbReference>
<dbReference type="AlphaFoldDB" id="A0A9N8HQ42"/>
<accession>A0A9N8HQ42</accession>
<dbReference type="InterPro" id="IPR029044">
    <property type="entry name" value="Nucleotide-diphossugar_trans"/>
</dbReference>
<dbReference type="PANTHER" id="PTHR34496">
    <property type="entry name" value="GLCNAC TRANSFERASE-RELATED"/>
    <property type="match status" value="1"/>
</dbReference>
<sequence>MTTVRRPTHRSSNTGPKTLLITIFVVLFVGIVYIALPSEPDEAVALDADGKNVFLKEAGKLRISVEHKKQQLREALAESLGKQVSQHLPTRLREARDKHEIVGERLSKIKDGSETVQELLYGEQPVGHSPGEEEYSDKPPMAMDEIIDYLTNWIHLLHDTLKQYKTANYEQIWQGYHDLTVKTLYPWDREYLKRMPQRRHDGSIFLSVATYRDENCMNTLRGAYDNAANPEKLFVGLVQQNCEKECKTGVLEGGKIADADPDPDCHKIYCEEQPARCKQIRALHIDEPESLGPYAARYFASKLWDGEEWFMQIDAHMTFGKNWDAISIVGLKNAPSKKPVLSHYPPGHTMDLNLMADKPGSRLCGPIFAPSDLESQIVRLEGNGMYDHVKMDTPRFAPFTAAGYFVAHSSFLKEVPFDPFLPWIFMGEEIIMSTRLWTSGYDIFSPAQSVVGHIYVRRHKPKFWESVHRTFTMGVHNPLQMMILDRVKYQLGYPEAARDVIPLKSLLTAVEQYTMGTTRPLEQYMRMVGLNATTKEITFTGWCENGHPPPGFEEFNHLYNL</sequence>
<evidence type="ECO:0000313" key="2">
    <source>
        <dbReference type="EMBL" id="CAB9518638.1"/>
    </source>
</evidence>
<dbReference type="EMBL" id="CAICTM010000949">
    <property type="protein sequence ID" value="CAB9518638.1"/>
    <property type="molecule type" value="Genomic_DNA"/>
</dbReference>
<comment type="caution">
    <text evidence="2">The sequence shown here is derived from an EMBL/GenBank/DDBJ whole genome shotgun (WGS) entry which is preliminary data.</text>
</comment>
<keyword evidence="1" id="KW-1133">Transmembrane helix</keyword>
<dbReference type="Gene3D" id="3.90.550.10">
    <property type="entry name" value="Spore Coat Polysaccharide Biosynthesis Protein SpsA, Chain A"/>
    <property type="match status" value="1"/>
</dbReference>
<dbReference type="PANTHER" id="PTHR34496:SF10">
    <property type="entry name" value="GLCNAC TRANSFERASE"/>
    <property type="match status" value="1"/>
</dbReference>
<keyword evidence="1" id="KW-0472">Membrane</keyword>
<name>A0A9N8HQ42_9STRA</name>
<dbReference type="OrthoDB" id="76265at2759"/>
<keyword evidence="3" id="KW-1185">Reference proteome</keyword>
<gene>
    <name evidence="2" type="ORF">SEMRO_951_G223860.1</name>
</gene>
<keyword evidence="1" id="KW-0812">Transmembrane</keyword>
<reference evidence="2" key="1">
    <citation type="submission" date="2020-06" db="EMBL/GenBank/DDBJ databases">
        <authorList>
            <consortium name="Plant Systems Biology data submission"/>
        </authorList>
    </citation>
    <scope>NUCLEOTIDE SEQUENCE</scope>
    <source>
        <strain evidence="2">D6</strain>
    </source>
</reference>
<dbReference type="InterPro" id="IPR021067">
    <property type="entry name" value="Glycosyltransferase"/>
</dbReference>
<proteinExistence type="predicted"/>